<name>A6I3L9_RAT</name>
<gene>
    <name evidence="1" type="ORF">rCG_25377</name>
</gene>
<accession>A6I3L9</accession>
<reference evidence="1 2" key="1">
    <citation type="submission" date="2005-09" db="EMBL/GenBank/DDBJ databases">
        <authorList>
            <person name="Mural R.J."/>
            <person name="Li P.W."/>
            <person name="Adams M.D."/>
            <person name="Amanatides P.G."/>
            <person name="Baden-Tillson H."/>
            <person name="Barnstead M."/>
            <person name="Chin S.H."/>
            <person name="Dew I."/>
            <person name="Evans C.A."/>
            <person name="Ferriera S."/>
            <person name="Flanigan M."/>
            <person name="Fosler C."/>
            <person name="Glodek A."/>
            <person name="Gu Z."/>
            <person name="Holt R.A."/>
            <person name="Jennings D."/>
            <person name="Kraft C.L."/>
            <person name="Lu F."/>
            <person name="Nguyen T."/>
            <person name="Nusskern D.R."/>
            <person name="Pfannkoch C.M."/>
            <person name="Sitter C."/>
            <person name="Sutton G.G."/>
            <person name="Venter J.C."/>
            <person name="Wang Z."/>
            <person name="Woodage T."/>
            <person name="Zheng X.H."/>
            <person name="Zhong F."/>
        </authorList>
    </citation>
    <scope>NUCLEOTIDE SEQUENCE [LARGE SCALE GENOMIC DNA]</scope>
    <source>
        <strain>BN</strain>
        <strain evidence="2">Sprague-Dawley</strain>
    </source>
</reference>
<evidence type="ECO:0000313" key="2">
    <source>
        <dbReference type="Proteomes" id="UP000234681"/>
    </source>
</evidence>
<organism evidence="1 2">
    <name type="scientific">Rattus norvegicus</name>
    <name type="common">Rat</name>
    <dbReference type="NCBI Taxonomy" id="10116"/>
    <lineage>
        <taxon>Eukaryota</taxon>
        <taxon>Metazoa</taxon>
        <taxon>Chordata</taxon>
        <taxon>Craniata</taxon>
        <taxon>Vertebrata</taxon>
        <taxon>Euteleostomi</taxon>
        <taxon>Mammalia</taxon>
        <taxon>Eutheria</taxon>
        <taxon>Euarchontoglires</taxon>
        <taxon>Glires</taxon>
        <taxon>Rodentia</taxon>
        <taxon>Myomorpha</taxon>
        <taxon>Muroidea</taxon>
        <taxon>Muridae</taxon>
        <taxon>Murinae</taxon>
        <taxon>Rattus</taxon>
    </lineage>
</organism>
<evidence type="ECO:0000313" key="1">
    <source>
        <dbReference type="EMBL" id="EDL77008.1"/>
    </source>
</evidence>
<dbReference type="EMBL" id="CH473954">
    <property type="protein sequence ID" value="EDL77008.1"/>
    <property type="molecule type" value="Genomic_DNA"/>
</dbReference>
<proteinExistence type="predicted"/>
<dbReference type="AlphaFoldDB" id="A6I3L9"/>
<protein>
    <submittedName>
        <fullName evidence="1">RCG25377</fullName>
    </submittedName>
</protein>
<sequence>MGDGQRIWIGMKVSCDCLRLNCKKKSWTVSYMWVMNVEEEDQERAVCRNDFLVDIQRRKKE</sequence>
<dbReference type="Proteomes" id="UP000234681">
    <property type="component" value="Chromosome 8"/>
</dbReference>